<evidence type="ECO:0000256" key="2">
    <source>
        <dbReference type="ARBA" id="ARBA00023125"/>
    </source>
</evidence>
<name>A0A418XU89_9GAMM</name>
<dbReference type="Pfam" id="PF25873">
    <property type="entry name" value="WHD_MalT"/>
    <property type="match status" value="1"/>
</dbReference>
<dbReference type="Proteomes" id="UP000283734">
    <property type="component" value="Unassembled WGS sequence"/>
</dbReference>
<dbReference type="SMART" id="SM00421">
    <property type="entry name" value="HTH_LUXR"/>
    <property type="match status" value="1"/>
</dbReference>
<dbReference type="Gene3D" id="1.10.10.10">
    <property type="entry name" value="Winged helix-like DNA-binding domain superfamily/Winged helix DNA-binding domain"/>
    <property type="match status" value="1"/>
</dbReference>
<dbReference type="OrthoDB" id="1123107at2"/>
<dbReference type="PROSITE" id="PS50043">
    <property type="entry name" value="HTH_LUXR_2"/>
    <property type="match status" value="1"/>
</dbReference>
<keyword evidence="1" id="KW-0805">Transcription regulation</keyword>
<accession>A0A418XU89</accession>
<dbReference type="SUPFAM" id="SSF46894">
    <property type="entry name" value="C-terminal effector domain of the bipartite response regulators"/>
    <property type="match status" value="1"/>
</dbReference>
<proteinExistence type="predicted"/>
<dbReference type="InterPro" id="IPR011990">
    <property type="entry name" value="TPR-like_helical_dom_sf"/>
</dbReference>
<dbReference type="Gene3D" id="1.25.40.10">
    <property type="entry name" value="Tetratricopeptide repeat domain"/>
    <property type="match status" value="1"/>
</dbReference>
<comment type="caution">
    <text evidence="5">The sequence shown here is derived from an EMBL/GenBank/DDBJ whole genome shotgun (WGS) entry which is preliminary data.</text>
</comment>
<dbReference type="SUPFAM" id="SSF52540">
    <property type="entry name" value="P-loop containing nucleoside triphosphate hydrolases"/>
    <property type="match status" value="1"/>
</dbReference>
<dbReference type="PANTHER" id="PTHR44688">
    <property type="entry name" value="DNA-BINDING TRANSCRIPTIONAL ACTIVATOR DEVR_DOSR"/>
    <property type="match status" value="1"/>
</dbReference>
<organism evidence="5 6">
    <name type="scientific">Alcanivorax profundi</name>
    <dbReference type="NCBI Taxonomy" id="2338368"/>
    <lineage>
        <taxon>Bacteria</taxon>
        <taxon>Pseudomonadati</taxon>
        <taxon>Pseudomonadota</taxon>
        <taxon>Gammaproteobacteria</taxon>
        <taxon>Oceanospirillales</taxon>
        <taxon>Alcanivoracaceae</taxon>
        <taxon>Alcanivorax</taxon>
    </lineage>
</organism>
<keyword evidence="2" id="KW-0238">DNA-binding</keyword>
<evidence type="ECO:0000313" key="5">
    <source>
        <dbReference type="EMBL" id="RJG16177.1"/>
    </source>
</evidence>
<dbReference type="SUPFAM" id="SSF48452">
    <property type="entry name" value="TPR-like"/>
    <property type="match status" value="1"/>
</dbReference>
<dbReference type="Pfam" id="PF00196">
    <property type="entry name" value="GerE"/>
    <property type="match status" value="1"/>
</dbReference>
<sequence>MGSTEASPPVSGSFERSELVARLDGCECVPLTLLLAPAGSGKSTLLHQWQQHLSATRPEAHVVSFAVQPMDDEPVRCLRRFAEQTRAAIPAFDTSWFMPFDVSELPASSVAEALYDALEQIPEPVYIVFDDFQYITNDEALNVINALIAHPPTDVRLIIASRSRPPLDVGRLRLNGELLELDASALRVSRAEVVELNSRLGGEPLEGGELDHLMAITEGWVAGVKIALMGAMGAGVGALNNFNASQPEIMEYFGHAVLKGLPEFARTLFMQSSLLDSFDAPLCDAVLDTTYSARLMEELSRRELFILAVPGRPGWFRYHALLRDFLQARVAIDMPDCVVPIHRRAARYFIAKEDYEQALWHARRGEDHEAFLGALARAFDYWLREGYASQILEWAEDVSDEALLSRMDLAAPLISTLTLSRRFFRARYFLDALKAEPPLDYRGRYGDEHTLEFLELHLQLFQHDTDFMEGANLSLLMETSSHHDVRAFSLAMVAYYHLQHGRLQSALAFSSQARDVLMQLGHRFTAGYAGLITALANQQLGHIAEAVSFITEHFSKTPRDCPTWSLWATGMVVVLYDQNRLDEARQLCEDLLPMVSTASATEVISTVYLTLSRLHHLQGNRKHSERMLEKLLGILQLGNYERFVSMALLERVRQAYVNADWSQLDVIAERFALAEWVQKNLDLQDVPYSQSWERRGLAAAYWLMAVGRHDDAETALLLLRKVVNGAGIRTRGLIMEANLLVLHARRKSETEQIRQIDTLISRYGLLNVNQPVFDEAPGLAALMQALWQKGRLVLPEFYTQLFGAVFTSVTTGHAPLEVDPASVLTPREHEIFELLQSGLSNAQISEQTGTSVTTTKWHLKNIYSKLGVSNRTEAVLRASTR</sequence>
<dbReference type="InterPro" id="IPR016032">
    <property type="entry name" value="Sig_transdc_resp-reg_C-effctor"/>
</dbReference>
<dbReference type="InterPro" id="IPR059106">
    <property type="entry name" value="WHD_MalT"/>
</dbReference>
<dbReference type="InterPro" id="IPR027417">
    <property type="entry name" value="P-loop_NTPase"/>
</dbReference>
<keyword evidence="3" id="KW-0804">Transcription</keyword>
<dbReference type="EMBL" id="QYYA01000006">
    <property type="protein sequence ID" value="RJG16177.1"/>
    <property type="molecule type" value="Genomic_DNA"/>
</dbReference>
<dbReference type="PRINTS" id="PR00038">
    <property type="entry name" value="HTHLUXR"/>
</dbReference>
<dbReference type="InterPro" id="IPR000792">
    <property type="entry name" value="Tscrpt_reg_LuxR_C"/>
</dbReference>
<gene>
    <name evidence="5" type="ORF">D4A39_15400</name>
</gene>
<dbReference type="RefSeq" id="WP_119918514.1">
    <property type="nucleotide sequence ID" value="NZ_QYYA01000006.1"/>
</dbReference>
<evidence type="ECO:0000313" key="6">
    <source>
        <dbReference type="Proteomes" id="UP000283734"/>
    </source>
</evidence>
<dbReference type="InterPro" id="IPR036388">
    <property type="entry name" value="WH-like_DNA-bd_sf"/>
</dbReference>
<dbReference type="Gene3D" id="3.40.50.300">
    <property type="entry name" value="P-loop containing nucleotide triphosphate hydrolases"/>
    <property type="match status" value="1"/>
</dbReference>
<dbReference type="PANTHER" id="PTHR44688:SF16">
    <property type="entry name" value="DNA-BINDING TRANSCRIPTIONAL ACTIVATOR DEVR_DOSR"/>
    <property type="match status" value="1"/>
</dbReference>
<dbReference type="GO" id="GO:0003677">
    <property type="term" value="F:DNA binding"/>
    <property type="evidence" value="ECO:0007669"/>
    <property type="project" value="UniProtKB-KW"/>
</dbReference>
<keyword evidence="6" id="KW-1185">Reference proteome</keyword>
<dbReference type="CDD" id="cd06170">
    <property type="entry name" value="LuxR_C_like"/>
    <property type="match status" value="1"/>
</dbReference>
<protein>
    <submittedName>
        <fullName evidence="5">LuxR family transcriptional regulator</fullName>
    </submittedName>
</protein>
<dbReference type="AlphaFoldDB" id="A0A418XU89"/>
<dbReference type="GO" id="GO:0006355">
    <property type="term" value="P:regulation of DNA-templated transcription"/>
    <property type="evidence" value="ECO:0007669"/>
    <property type="project" value="InterPro"/>
</dbReference>
<evidence type="ECO:0000259" key="4">
    <source>
        <dbReference type="PROSITE" id="PS50043"/>
    </source>
</evidence>
<reference evidence="5 6" key="1">
    <citation type="submission" date="2018-09" db="EMBL/GenBank/DDBJ databases">
        <title>Alcanivorax profundi sp. nov., isolated from 1000 m-depth seawater of the Mariana Trench.</title>
        <authorList>
            <person name="Liu J."/>
        </authorList>
    </citation>
    <scope>NUCLEOTIDE SEQUENCE [LARGE SCALE GENOMIC DNA]</scope>
    <source>
        <strain evidence="5 6">MTEO17</strain>
    </source>
</reference>
<evidence type="ECO:0000256" key="3">
    <source>
        <dbReference type="ARBA" id="ARBA00023163"/>
    </source>
</evidence>
<feature type="domain" description="HTH luxR-type" evidence="4">
    <location>
        <begin position="817"/>
        <end position="881"/>
    </location>
</feature>
<evidence type="ECO:0000256" key="1">
    <source>
        <dbReference type="ARBA" id="ARBA00023015"/>
    </source>
</evidence>